<name>A0A1F5G707_9BACT</name>
<dbReference type="GO" id="GO:0000105">
    <property type="term" value="P:L-histidine biosynthetic process"/>
    <property type="evidence" value="ECO:0007669"/>
    <property type="project" value="InterPro"/>
</dbReference>
<dbReference type="AlphaFoldDB" id="A0A1F5G707"/>
<gene>
    <name evidence="2" type="ORF">A3D04_02165</name>
</gene>
<evidence type="ECO:0000313" key="2">
    <source>
        <dbReference type="EMBL" id="OGD87652.1"/>
    </source>
</evidence>
<organism evidence="2 3">
    <name type="scientific">Candidatus Curtissbacteria bacterium RIFCSPHIGHO2_02_FULL_40_16b</name>
    <dbReference type="NCBI Taxonomy" id="1797714"/>
    <lineage>
        <taxon>Bacteria</taxon>
        <taxon>Candidatus Curtissiibacteriota</taxon>
    </lineage>
</organism>
<sequence length="262" mass="30253">MRIVIPQHMDTAREHVQLTGWTPVFEHGEPADDDPRREELNRGIIEETGDQIIQTRSRDIPRLVAWQYCHVGLVGSDCADGRFEQKIEVLSRFPYGREWHAPQPRVELVVREDSRIKSIEDIGPGAIVLAETQHANLTKHFLEEKGFKVVRLKNDTGPEVHNRLREDNAVAIQLVAGSIPVLLDTELHLGIMVNERGKTVEQYRLRVLENLYDVETLLIANRDVMRDDEINREKILQLKEGLENAYVRVQREFESFGGRERI</sequence>
<dbReference type="STRING" id="1797714.A3D04_02165"/>
<proteinExistence type="predicted"/>
<reference evidence="2 3" key="1">
    <citation type="journal article" date="2016" name="Nat. Commun.">
        <title>Thousands of microbial genomes shed light on interconnected biogeochemical processes in an aquifer system.</title>
        <authorList>
            <person name="Anantharaman K."/>
            <person name="Brown C.T."/>
            <person name="Hug L.A."/>
            <person name="Sharon I."/>
            <person name="Castelle C.J."/>
            <person name="Probst A.J."/>
            <person name="Thomas B.C."/>
            <person name="Singh A."/>
            <person name="Wilkins M.J."/>
            <person name="Karaoz U."/>
            <person name="Brodie E.L."/>
            <person name="Williams K.H."/>
            <person name="Hubbard S.S."/>
            <person name="Banfield J.F."/>
        </authorList>
    </citation>
    <scope>NUCLEOTIDE SEQUENCE [LARGE SCALE GENOMIC DNA]</scope>
</reference>
<evidence type="ECO:0000313" key="3">
    <source>
        <dbReference type="Proteomes" id="UP000177369"/>
    </source>
</evidence>
<dbReference type="GO" id="GO:0005737">
    <property type="term" value="C:cytoplasm"/>
    <property type="evidence" value="ECO:0007669"/>
    <property type="project" value="InterPro"/>
</dbReference>
<protein>
    <recommendedName>
        <fullName evidence="1">ATP phosphoribosyltransferase catalytic domain-containing protein</fullName>
    </recommendedName>
</protein>
<dbReference type="InterPro" id="IPR013820">
    <property type="entry name" value="ATP_PRibTrfase_cat"/>
</dbReference>
<dbReference type="Pfam" id="PF01634">
    <property type="entry name" value="HisG"/>
    <property type="match status" value="1"/>
</dbReference>
<dbReference type="Proteomes" id="UP000177369">
    <property type="component" value="Unassembled WGS sequence"/>
</dbReference>
<evidence type="ECO:0000259" key="1">
    <source>
        <dbReference type="Pfam" id="PF01634"/>
    </source>
</evidence>
<dbReference type="EMBL" id="MFBD01000045">
    <property type="protein sequence ID" value="OGD87652.1"/>
    <property type="molecule type" value="Genomic_DNA"/>
</dbReference>
<feature type="domain" description="ATP phosphoribosyltransferase catalytic" evidence="1">
    <location>
        <begin position="56"/>
        <end position="242"/>
    </location>
</feature>
<comment type="caution">
    <text evidence="2">The sequence shown here is derived from an EMBL/GenBank/DDBJ whole genome shotgun (WGS) entry which is preliminary data.</text>
</comment>
<dbReference type="SUPFAM" id="SSF53850">
    <property type="entry name" value="Periplasmic binding protein-like II"/>
    <property type="match status" value="1"/>
</dbReference>
<dbReference type="Gene3D" id="3.40.190.10">
    <property type="entry name" value="Periplasmic binding protein-like II"/>
    <property type="match status" value="2"/>
</dbReference>
<dbReference type="GO" id="GO:0003879">
    <property type="term" value="F:ATP phosphoribosyltransferase activity"/>
    <property type="evidence" value="ECO:0007669"/>
    <property type="project" value="InterPro"/>
</dbReference>
<accession>A0A1F5G707</accession>